<comment type="caution">
    <text evidence="3">The sequence shown here is derived from an EMBL/GenBank/DDBJ whole genome shotgun (WGS) entry which is preliminary data.</text>
</comment>
<keyword evidence="2" id="KW-1133">Transmembrane helix</keyword>
<dbReference type="RefSeq" id="WP_021200041.1">
    <property type="nucleotide sequence ID" value="NZ_ATAO01000193.1"/>
</dbReference>
<dbReference type="EMBL" id="ATAO01000193">
    <property type="protein sequence ID" value="EQM75914.1"/>
    <property type="molecule type" value="Genomic_DNA"/>
</dbReference>
<reference evidence="3 4" key="1">
    <citation type="journal article" date="2013" name="Genome Announc.">
        <title>Whole-genome sequences of five oyster-associated bacteria show potential for crude oil hydrocarbon degradation.</title>
        <authorList>
            <person name="Chauhan A."/>
            <person name="Green S."/>
            <person name="Pathak A."/>
            <person name="Thomas J."/>
            <person name="Venkatramanan R."/>
        </authorList>
    </citation>
    <scope>NUCLEOTIDE SEQUENCE [LARGE SCALE GENOMIC DNA]</scope>
    <source>
        <strain evidence="3 4">MF109</strain>
    </source>
</reference>
<dbReference type="Proteomes" id="UP000016033">
    <property type="component" value="Unassembled WGS sequence"/>
</dbReference>
<feature type="transmembrane region" description="Helical" evidence="2">
    <location>
        <begin position="37"/>
        <end position="55"/>
    </location>
</feature>
<evidence type="ECO:0000256" key="2">
    <source>
        <dbReference type="SAM" id="Phobius"/>
    </source>
</evidence>
<keyword evidence="2" id="KW-0472">Membrane</keyword>
<keyword evidence="2" id="KW-0812">Transmembrane</keyword>
<feature type="region of interest" description="Disordered" evidence="1">
    <location>
        <begin position="1"/>
        <end position="24"/>
    </location>
</feature>
<evidence type="ECO:0008006" key="5">
    <source>
        <dbReference type="Google" id="ProtNLM"/>
    </source>
</evidence>
<feature type="transmembrane region" description="Helical" evidence="2">
    <location>
        <begin position="61"/>
        <end position="83"/>
    </location>
</feature>
<evidence type="ECO:0000313" key="4">
    <source>
        <dbReference type="Proteomes" id="UP000016033"/>
    </source>
</evidence>
<name>T5K624_MICMQ</name>
<protein>
    <recommendedName>
        <fullName evidence="5">Holin</fullName>
    </recommendedName>
</protein>
<dbReference type="AlphaFoldDB" id="T5K624"/>
<proteinExistence type="predicted"/>
<sequence>MNDKQRTAFGEVPRTRAEARATQTPNRWIPSPAARLWLFRAIAAAGPLVVFYGLATAEEVALWLGLGATILGTPAASLAAANVPR</sequence>
<organism evidence="3 4">
    <name type="scientific">Microbacterium maritypicum MF109</name>
    <dbReference type="NCBI Taxonomy" id="1333857"/>
    <lineage>
        <taxon>Bacteria</taxon>
        <taxon>Bacillati</taxon>
        <taxon>Actinomycetota</taxon>
        <taxon>Actinomycetes</taxon>
        <taxon>Micrococcales</taxon>
        <taxon>Microbacteriaceae</taxon>
        <taxon>Microbacterium</taxon>
    </lineage>
</organism>
<accession>T5K624</accession>
<dbReference type="PATRIC" id="fig|1333857.3.peg.2081"/>
<evidence type="ECO:0000256" key="1">
    <source>
        <dbReference type="SAM" id="MobiDB-lite"/>
    </source>
</evidence>
<gene>
    <name evidence="3" type="ORF">L687_18560</name>
</gene>
<evidence type="ECO:0000313" key="3">
    <source>
        <dbReference type="EMBL" id="EQM75914.1"/>
    </source>
</evidence>